<keyword evidence="3" id="KW-0723">Serine/threonine-protein kinase</keyword>
<dbReference type="PROSITE" id="PS00107">
    <property type="entry name" value="PROTEIN_KINASE_ATP"/>
    <property type="match status" value="1"/>
</dbReference>
<evidence type="ECO:0000313" key="11">
    <source>
        <dbReference type="Proteomes" id="UP000784294"/>
    </source>
</evidence>
<evidence type="ECO:0000259" key="9">
    <source>
        <dbReference type="PROSITE" id="PS50011"/>
    </source>
</evidence>
<dbReference type="InterPro" id="IPR017441">
    <property type="entry name" value="Protein_kinase_ATP_BS"/>
</dbReference>
<organism evidence="10 11">
    <name type="scientific">Protopolystoma xenopodis</name>
    <dbReference type="NCBI Taxonomy" id="117903"/>
    <lineage>
        <taxon>Eukaryota</taxon>
        <taxon>Metazoa</taxon>
        <taxon>Spiralia</taxon>
        <taxon>Lophotrochozoa</taxon>
        <taxon>Platyhelminthes</taxon>
        <taxon>Monogenea</taxon>
        <taxon>Polyopisthocotylea</taxon>
        <taxon>Polystomatidea</taxon>
        <taxon>Polystomatidae</taxon>
        <taxon>Protopolystoma</taxon>
    </lineage>
</organism>
<keyword evidence="6" id="KW-0418">Kinase</keyword>
<dbReference type="GO" id="GO:0005737">
    <property type="term" value="C:cytoplasm"/>
    <property type="evidence" value="ECO:0007669"/>
    <property type="project" value="TreeGrafter"/>
</dbReference>
<dbReference type="InterPro" id="IPR050629">
    <property type="entry name" value="STE20/SPS1-PAK"/>
</dbReference>
<dbReference type="EMBL" id="CAAALY010244172">
    <property type="protein sequence ID" value="VEL32424.1"/>
    <property type="molecule type" value="Genomic_DNA"/>
</dbReference>
<dbReference type="PANTHER" id="PTHR48012:SF18">
    <property type="entry name" value="HAPPYHOUR, ISOFORM A"/>
    <property type="match status" value="1"/>
</dbReference>
<dbReference type="GO" id="GO:0005524">
    <property type="term" value="F:ATP binding"/>
    <property type="evidence" value="ECO:0007669"/>
    <property type="project" value="UniProtKB-UniRule"/>
</dbReference>
<evidence type="ECO:0000256" key="8">
    <source>
        <dbReference type="PROSITE-ProRule" id="PRU10141"/>
    </source>
</evidence>
<evidence type="ECO:0000256" key="4">
    <source>
        <dbReference type="ARBA" id="ARBA00022679"/>
    </source>
</evidence>
<dbReference type="SMART" id="SM00220">
    <property type="entry name" value="S_TKc"/>
    <property type="match status" value="1"/>
</dbReference>
<dbReference type="Gene3D" id="1.10.510.10">
    <property type="entry name" value="Transferase(Phosphotransferase) domain 1"/>
    <property type="match status" value="1"/>
</dbReference>
<feature type="binding site" evidence="8">
    <location>
        <position position="51"/>
    </location>
    <ligand>
        <name>ATP</name>
        <dbReference type="ChEBI" id="CHEBI:30616"/>
    </ligand>
</feature>
<dbReference type="InterPro" id="IPR011009">
    <property type="entry name" value="Kinase-like_dom_sf"/>
</dbReference>
<dbReference type="PROSITE" id="PS50011">
    <property type="entry name" value="PROTEIN_KINASE_DOM"/>
    <property type="match status" value="1"/>
</dbReference>
<sequence>MSHPKLDYLKQFVNKNDPREEYKVIANIGSGTYGDVFKAIHRETREFVAVKIMKIDFKDDIRAICQEIHTLRECRHPNIVQFFGSYLRNNKLWICMEYCGGQSMQDIYLYTRQPLAEDCIAFVSKETLQGLSFMHGLGRIHRDIKGANILLTDDGRVKIADFGVAAQLNTSAAKRTTLIGTPYWMAPEVASVETRGNGYDAKCDVWAVGITSIEYAELQPPMFDLHPMK</sequence>
<comment type="caution">
    <text evidence="10">The sequence shown here is derived from an EMBL/GenBank/DDBJ whole genome shotgun (WGS) entry which is preliminary data.</text>
</comment>
<proteinExistence type="inferred from homology"/>
<comment type="similarity">
    <text evidence="1">Belongs to the protein kinase superfamily. STE Ser/Thr protein kinase family. STE20 subfamily.</text>
</comment>
<dbReference type="Pfam" id="PF00069">
    <property type="entry name" value="Pkinase"/>
    <property type="match status" value="1"/>
</dbReference>
<evidence type="ECO:0000256" key="3">
    <source>
        <dbReference type="ARBA" id="ARBA00022527"/>
    </source>
</evidence>
<evidence type="ECO:0000313" key="10">
    <source>
        <dbReference type="EMBL" id="VEL32424.1"/>
    </source>
</evidence>
<name>A0A448XAN7_9PLAT</name>
<evidence type="ECO:0000256" key="7">
    <source>
        <dbReference type="ARBA" id="ARBA00022840"/>
    </source>
</evidence>
<dbReference type="AlphaFoldDB" id="A0A448XAN7"/>
<dbReference type="OrthoDB" id="8693905at2759"/>
<accession>A0A448XAN7</accession>
<dbReference type="GO" id="GO:0008349">
    <property type="term" value="F:MAP kinase kinase kinase kinase activity"/>
    <property type="evidence" value="ECO:0007669"/>
    <property type="project" value="TreeGrafter"/>
</dbReference>
<dbReference type="Proteomes" id="UP000784294">
    <property type="component" value="Unassembled WGS sequence"/>
</dbReference>
<keyword evidence="5 8" id="KW-0547">Nucleotide-binding</keyword>
<evidence type="ECO:0000256" key="1">
    <source>
        <dbReference type="ARBA" id="ARBA00008874"/>
    </source>
</evidence>
<dbReference type="SUPFAM" id="SSF56112">
    <property type="entry name" value="Protein kinase-like (PK-like)"/>
    <property type="match status" value="1"/>
</dbReference>
<feature type="domain" description="Protein kinase" evidence="9">
    <location>
        <begin position="22"/>
        <end position="229"/>
    </location>
</feature>
<keyword evidence="7 8" id="KW-0067">ATP-binding</keyword>
<dbReference type="EC" id="2.7.11.1" evidence="2"/>
<dbReference type="PANTHER" id="PTHR48012">
    <property type="entry name" value="STERILE20-LIKE KINASE, ISOFORM B-RELATED"/>
    <property type="match status" value="1"/>
</dbReference>
<reference evidence="10" key="1">
    <citation type="submission" date="2018-11" db="EMBL/GenBank/DDBJ databases">
        <authorList>
            <consortium name="Pathogen Informatics"/>
        </authorList>
    </citation>
    <scope>NUCLEOTIDE SEQUENCE</scope>
</reference>
<keyword evidence="4" id="KW-0808">Transferase</keyword>
<evidence type="ECO:0000256" key="6">
    <source>
        <dbReference type="ARBA" id="ARBA00022777"/>
    </source>
</evidence>
<evidence type="ECO:0000256" key="2">
    <source>
        <dbReference type="ARBA" id="ARBA00012513"/>
    </source>
</evidence>
<dbReference type="FunFam" id="3.30.200.20:FF:000040">
    <property type="entry name" value="Dual specificity mitogen-activated protein kinase kinase"/>
    <property type="match status" value="1"/>
</dbReference>
<protein>
    <recommendedName>
        <fullName evidence="2">non-specific serine/threonine protein kinase</fullName>
        <ecNumber evidence="2">2.7.11.1</ecNumber>
    </recommendedName>
</protein>
<dbReference type="PIRSF" id="PIRSF000654">
    <property type="entry name" value="Integrin-linked_kinase"/>
    <property type="match status" value="1"/>
</dbReference>
<gene>
    <name evidence="10" type="ORF">PXEA_LOCUS25864</name>
</gene>
<keyword evidence="11" id="KW-1185">Reference proteome</keyword>
<evidence type="ECO:0000256" key="5">
    <source>
        <dbReference type="ARBA" id="ARBA00022741"/>
    </source>
</evidence>
<dbReference type="InterPro" id="IPR000719">
    <property type="entry name" value="Prot_kinase_dom"/>
</dbReference>